<evidence type="ECO:0000259" key="3">
    <source>
        <dbReference type="Pfam" id="PF01425"/>
    </source>
</evidence>
<comment type="function">
    <text evidence="1">Hydrolyzes indole-3-acetamide (IAM) into indole-3-acetic acid (IAA).</text>
</comment>
<dbReference type="PANTHER" id="PTHR11895:SF176">
    <property type="entry name" value="AMIDASE AMID-RELATED"/>
    <property type="match status" value="1"/>
</dbReference>
<dbReference type="PROSITE" id="PS00571">
    <property type="entry name" value="AMIDASES"/>
    <property type="match status" value="1"/>
</dbReference>
<dbReference type="Gene3D" id="3.90.1300.10">
    <property type="entry name" value="Amidase signature (AS) domain"/>
    <property type="match status" value="1"/>
</dbReference>
<feature type="domain" description="Amidase" evidence="3">
    <location>
        <begin position="28"/>
        <end position="452"/>
    </location>
</feature>
<dbReference type="InterPro" id="IPR023631">
    <property type="entry name" value="Amidase_dom"/>
</dbReference>
<dbReference type="InterPro" id="IPR036928">
    <property type="entry name" value="AS_sf"/>
</dbReference>
<dbReference type="InterPro" id="IPR020556">
    <property type="entry name" value="Amidase_CS"/>
</dbReference>
<name>A0ABY1IP69_9HYPH</name>
<dbReference type="SUPFAM" id="SSF75304">
    <property type="entry name" value="Amidase signature (AS) enzymes"/>
    <property type="match status" value="1"/>
</dbReference>
<dbReference type="Proteomes" id="UP000184290">
    <property type="component" value="Unassembled WGS sequence"/>
</dbReference>
<accession>A0ABY1IP69</accession>
<dbReference type="Pfam" id="PF01425">
    <property type="entry name" value="Amidase"/>
    <property type="match status" value="1"/>
</dbReference>
<dbReference type="EMBL" id="FQZC01000004">
    <property type="protein sequence ID" value="SHJ74183.1"/>
    <property type="molecule type" value="Genomic_DNA"/>
</dbReference>
<proteinExistence type="predicted"/>
<dbReference type="PANTHER" id="PTHR11895">
    <property type="entry name" value="TRANSAMIDASE"/>
    <property type="match status" value="1"/>
</dbReference>
<evidence type="ECO:0000256" key="1">
    <source>
        <dbReference type="ARBA" id="ARBA00003871"/>
    </source>
</evidence>
<gene>
    <name evidence="4" type="ORF">SAMN02745911_3179</name>
</gene>
<dbReference type="RefSeq" id="WP_060608736.1">
    <property type="nucleotide sequence ID" value="NZ_FQZC01000004.1"/>
</dbReference>
<protein>
    <recommendedName>
        <fullName evidence="2">Indoleacetamide hydrolase</fullName>
    </recommendedName>
</protein>
<dbReference type="InterPro" id="IPR000120">
    <property type="entry name" value="Amidase"/>
</dbReference>
<keyword evidence="5" id="KW-1185">Reference proteome</keyword>
<evidence type="ECO:0000256" key="2">
    <source>
        <dbReference type="ARBA" id="ARBA00021874"/>
    </source>
</evidence>
<evidence type="ECO:0000313" key="4">
    <source>
        <dbReference type="EMBL" id="SHJ74183.1"/>
    </source>
</evidence>
<organism evidence="4 5">
    <name type="scientific">Aureimonas altamirensis DSM 21988</name>
    <dbReference type="NCBI Taxonomy" id="1121026"/>
    <lineage>
        <taxon>Bacteria</taxon>
        <taxon>Pseudomonadati</taxon>
        <taxon>Pseudomonadota</taxon>
        <taxon>Alphaproteobacteria</taxon>
        <taxon>Hyphomicrobiales</taxon>
        <taxon>Aurantimonadaceae</taxon>
        <taxon>Aureimonas</taxon>
    </lineage>
</organism>
<reference evidence="4 5" key="1">
    <citation type="submission" date="2016-11" db="EMBL/GenBank/DDBJ databases">
        <authorList>
            <person name="Varghese N."/>
            <person name="Submissions S."/>
        </authorList>
    </citation>
    <scope>NUCLEOTIDE SEQUENCE [LARGE SCALE GENOMIC DNA]</scope>
    <source>
        <strain evidence="4 5">DSM 21988</strain>
    </source>
</reference>
<sequence>MSHSNDPALMTLAELVAAIAGRLLSSREATQACLGRIAEWQPVLNAFIAIEPEEALQAADAADARIAEGRSIGPFDGVPFAHKDMFYARGKISTCGSRIRRDWIADTDSTALKRLTDQGSVRLGTLHMAEFAYGPTGHNAHFGAAGNPWNPLHVTGGSSSGSGAAVAARLTPAALGSDTGGSIRMPANFCGVTGLKTSVGRVSRFGAMPLSHSLDTIGPLAQTAEDCALVLQAIAGPDSSDPTALPVPVPDYAAACRLGVRGMRLGVPDAFYLDGLEPATARAFEAALDAFRGEGVEIVSISLPDQMRLSAAGQILLACEAAAFHRRWLAERPEDYGAQVRARLENGLAIPAVTYLEALRWRAIALTEHLQAVAGVDAFLAPVSASASPSIAESDVGGGPSAEAVIQRITRLMRPVNYLGLPALVVPAGFSDTGLPIGLQIVGRPFEEDRILRLGAGFQRATDFHRAVPQLPGDPQ</sequence>
<evidence type="ECO:0000313" key="5">
    <source>
        <dbReference type="Proteomes" id="UP000184290"/>
    </source>
</evidence>
<comment type="caution">
    <text evidence="4">The sequence shown here is derived from an EMBL/GenBank/DDBJ whole genome shotgun (WGS) entry which is preliminary data.</text>
</comment>